<dbReference type="PANTHER" id="PTHR23301">
    <property type="entry name" value="CHITIN BINDING PERITROPHIN-A"/>
    <property type="match status" value="1"/>
</dbReference>
<dbReference type="GO" id="GO:0005576">
    <property type="term" value="C:extracellular region"/>
    <property type="evidence" value="ECO:0007669"/>
    <property type="project" value="InterPro"/>
</dbReference>
<keyword evidence="1" id="KW-0147">Chitin-binding</keyword>
<dbReference type="SMART" id="SM00494">
    <property type="entry name" value="ChtBD2"/>
    <property type="match status" value="1"/>
</dbReference>
<organism evidence="8 9">
    <name type="scientific">Acanthoscelides obtectus</name>
    <name type="common">Bean weevil</name>
    <name type="synonym">Bruchus obtectus</name>
    <dbReference type="NCBI Taxonomy" id="200917"/>
    <lineage>
        <taxon>Eukaryota</taxon>
        <taxon>Metazoa</taxon>
        <taxon>Ecdysozoa</taxon>
        <taxon>Arthropoda</taxon>
        <taxon>Hexapoda</taxon>
        <taxon>Insecta</taxon>
        <taxon>Pterygota</taxon>
        <taxon>Neoptera</taxon>
        <taxon>Endopterygota</taxon>
        <taxon>Coleoptera</taxon>
        <taxon>Polyphaga</taxon>
        <taxon>Cucujiformia</taxon>
        <taxon>Chrysomeloidea</taxon>
        <taxon>Chrysomelidae</taxon>
        <taxon>Bruchinae</taxon>
        <taxon>Bruchini</taxon>
        <taxon>Acanthoscelides</taxon>
    </lineage>
</organism>
<sequence length="214" mass="24635">MVYKIRKFPVHIILSLTIIGFSQAIIDPSYQQTKYYTPGIKTKNWKNEHVITHQNYSKVFFHNNISGTILNGHQYGVPNKNKTDNTEETATAIPSQDILQIFKEEQIRPVIHKRRIAKALEVYEKCPPGETGQFVYHLSCNQFLNCWKGRGNVQNCAPGTLFNPKTLECDYPEKVDCVTGNSYGATKYGISWALLRLAKVNFRDNRSLEYGYMY</sequence>
<reference evidence="8" key="1">
    <citation type="submission" date="2022-03" db="EMBL/GenBank/DDBJ databases">
        <authorList>
            <person name="Sayadi A."/>
        </authorList>
    </citation>
    <scope>NUCLEOTIDE SEQUENCE</scope>
</reference>
<dbReference type="Pfam" id="PF01607">
    <property type="entry name" value="CBM_14"/>
    <property type="match status" value="1"/>
</dbReference>
<keyword evidence="4" id="KW-1015">Disulfide bond</keyword>
<dbReference type="EMBL" id="CAKOFQ010006702">
    <property type="protein sequence ID" value="CAH1962573.1"/>
    <property type="molecule type" value="Genomic_DNA"/>
</dbReference>
<evidence type="ECO:0000313" key="8">
    <source>
        <dbReference type="EMBL" id="CAH1962573.1"/>
    </source>
</evidence>
<evidence type="ECO:0000259" key="7">
    <source>
        <dbReference type="PROSITE" id="PS50940"/>
    </source>
</evidence>
<name>A0A9P0K2V8_ACAOB</name>
<protein>
    <recommendedName>
        <fullName evidence="7">Chitin-binding type-2 domain-containing protein</fullName>
    </recommendedName>
</protein>
<gene>
    <name evidence="8" type="ORF">ACAOBT_LOCUS4735</name>
</gene>
<evidence type="ECO:0000256" key="3">
    <source>
        <dbReference type="ARBA" id="ARBA00022737"/>
    </source>
</evidence>
<dbReference type="OrthoDB" id="6020543at2759"/>
<feature type="signal peptide" evidence="6">
    <location>
        <begin position="1"/>
        <end position="24"/>
    </location>
</feature>
<evidence type="ECO:0000256" key="2">
    <source>
        <dbReference type="ARBA" id="ARBA00022729"/>
    </source>
</evidence>
<evidence type="ECO:0000256" key="4">
    <source>
        <dbReference type="ARBA" id="ARBA00023157"/>
    </source>
</evidence>
<dbReference type="PROSITE" id="PS50940">
    <property type="entry name" value="CHIT_BIND_II"/>
    <property type="match status" value="1"/>
</dbReference>
<dbReference type="AlphaFoldDB" id="A0A9P0K2V8"/>
<feature type="domain" description="Chitin-binding type-2" evidence="7">
    <location>
        <begin position="123"/>
        <end position="179"/>
    </location>
</feature>
<evidence type="ECO:0000256" key="1">
    <source>
        <dbReference type="ARBA" id="ARBA00022669"/>
    </source>
</evidence>
<evidence type="ECO:0000256" key="6">
    <source>
        <dbReference type="SAM" id="SignalP"/>
    </source>
</evidence>
<accession>A0A9P0K2V8</accession>
<dbReference type="InterPro" id="IPR036508">
    <property type="entry name" value="Chitin-bd_dom_sf"/>
</dbReference>
<keyword evidence="3" id="KW-0677">Repeat</keyword>
<dbReference type="SUPFAM" id="SSF57625">
    <property type="entry name" value="Invertebrate chitin-binding proteins"/>
    <property type="match status" value="1"/>
</dbReference>
<comment type="caution">
    <text evidence="8">The sequence shown here is derived from an EMBL/GenBank/DDBJ whole genome shotgun (WGS) entry which is preliminary data.</text>
</comment>
<dbReference type="InterPro" id="IPR051940">
    <property type="entry name" value="Chitin_bind-dev_reg"/>
</dbReference>
<dbReference type="Proteomes" id="UP001152888">
    <property type="component" value="Unassembled WGS sequence"/>
</dbReference>
<keyword evidence="9" id="KW-1185">Reference proteome</keyword>
<keyword evidence="5" id="KW-0325">Glycoprotein</keyword>
<dbReference type="Gene3D" id="2.170.140.10">
    <property type="entry name" value="Chitin binding domain"/>
    <property type="match status" value="1"/>
</dbReference>
<dbReference type="PANTHER" id="PTHR23301:SF0">
    <property type="entry name" value="CHITIN-BINDING TYPE-2 DOMAIN-CONTAINING PROTEIN-RELATED"/>
    <property type="match status" value="1"/>
</dbReference>
<keyword evidence="2 6" id="KW-0732">Signal</keyword>
<proteinExistence type="predicted"/>
<dbReference type="InterPro" id="IPR002557">
    <property type="entry name" value="Chitin-bd_dom"/>
</dbReference>
<dbReference type="GO" id="GO:0008061">
    <property type="term" value="F:chitin binding"/>
    <property type="evidence" value="ECO:0007669"/>
    <property type="project" value="UniProtKB-KW"/>
</dbReference>
<evidence type="ECO:0000256" key="5">
    <source>
        <dbReference type="ARBA" id="ARBA00023180"/>
    </source>
</evidence>
<evidence type="ECO:0000313" key="9">
    <source>
        <dbReference type="Proteomes" id="UP001152888"/>
    </source>
</evidence>
<feature type="chain" id="PRO_5040432802" description="Chitin-binding type-2 domain-containing protein" evidence="6">
    <location>
        <begin position="25"/>
        <end position="214"/>
    </location>
</feature>